<dbReference type="SUPFAM" id="SSF46785">
    <property type="entry name" value="Winged helix' DNA-binding domain"/>
    <property type="match status" value="1"/>
</dbReference>
<dbReference type="InterPro" id="IPR000835">
    <property type="entry name" value="HTH_MarR-typ"/>
</dbReference>
<dbReference type="InterPro" id="IPR036390">
    <property type="entry name" value="WH_DNA-bd_sf"/>
</dbReference>
<evidence type="ECO:0000313" key="3">
    <source>
        <dbReference type="Proteomes" id="UP001611415"/>
    </source>
</evidence>
<keyword evidence="3" id="KW-1185">Reference proteome</keyword>
<dbReference type="InterPro" id="IPR036388">
    <property type="entry name" value="WH-like_DNA-bd_sf"/>
</dbReference>
<dbReference type="InterPro" id="IPR039422">
    <property type="entry name" value="MarR/SlyA-like"/>
</dbReference>
<organism evidence="2 3">
    <name type="scientific">Nocardia xishanensis</name>
    <dbReference type="NCBI Taxonomy" id="238964"/>
    <lineage>
        <taxon>Bacteria</taxon>
        <taxon>Bacillati</taxon>
        <taxon>Actinomycetota</taxon>
        <taxon>Actinomycetes</taxon>
        <taxon>Mycobacteriales</taxon>
        <taxon>Nocardiaceae</taxon>
        <taxon>Nocardia</taxon>
    </lineage>
</organism>
<feature type="domain" description="HTH marR-type" evidence="1">
    <location>
        <begin position="1"/>
        <end position="96"/>
    </location>
</feature>
<dbReference type="PANTHER" id="PTHR33164:SF89">
    <property type="entry name" value="MARR FAMILY REGULATORY PROTEIN"/>
    <property type="match status" value="1"/>
</dbReference>
<dbReference type="Gene3D" id="1.10.10.10">
    <property type="entry name" value="Winged helix-like DNA-binding domain superfamily/Winged helix DNA-binding domain"/>
    <property type="match status" value="1"/>
</dbReference>
<dbReference type="RefSeq" id="WP_397094248.1">
    <property type="nucleotide sequence ID" value="NZ_JBIRYO010000020.1"/>
</dbReference>
<dbReference type="PRINTS" id="PR00598">
    <property type="entry name" value="HTHMARR"/>
</dbReference>
<accession>A0ABW7X7G7</accession>
<evidence type="ECO:0000259" key="1">
    <source>
        <dbReference type="PROSITE" id="PS50995"/>
    </source>
</evidence>
<dbReference type="Pfam" id="PF12802">
    <property type="entry name" value="MarR_2"/>
    <property type="match status" value="1"/>
</dbReference>
<dbReference type="Proteomes" id="UP001611415">
    <property type="component" value="Unassembled WGS sequence"/>
</dbReference>
<dbReference type="PROSITE" id="PS50995">
    <property type="entry name" value="HTH_MARR_2"/>
    <property type="match status" value="1"/>
</dbReference>
<evidence type="ECO:0000313" key="2">
    <source>
        <dbReference type="EMBL" id="MFI2476938.1"/>
    </source>
</evidence>
<reference evidence="2 3" key="1">
    <citation type="submission" date="2024-10" db="EMBL/GenBank/DDBJ databases">
        <title>The Natural Products Discovery Center: Release of the First 8490 Sequenced Strains for Exploring Actinobacteria Biosynthetic Diversity.</title>
        <authorList>
            <person name="Kalkreuter E."/>
            <person name="Kautsar S.A."/>
            <person name="Yang D."/>
            <person name="Bader C.D."/>
            <person name="Teijaro C.N."/>
            <person name="Fluegel L."/>
            <person name="Davis C.M."/>
            <person name="Simpson J.R."/>
            <person name="Lauterbach L."/>
            <person name="Steele A.D."/>
            <person name="Gui C."/>
            <person name="Meng S."/>
            <person name="Li G."/>
            <person name="Viehrig K."/>
            <person name="Ye F."/>
            <person name="Su P."/>
            <person name="Kiefer A.F."/>
            <person name="Nichols A."/>
            <person name="Cepeda A.J."/>
            <person name="Yan W."/>
            <person name="Fan B."/>
            <person name="Jiang Y."/>
            <person name="Adhikari A."/>
            <person name="Zheng C.-J."/>
            <person name="Schuster L."/>
            <person name="Cowan T.M."/>
            <person name="Smanski M.J."/>
            <person name="Chevrette M.G."/>
            <person name="De Carvalho L.P.S."/>
            <person name="Shen B."/>
        </authorList>
    </citation>
    <scope>NUCLEOTIDE SEQUENCE [LARGE SCALE GENOMIC DNA]</scope>
    <source>
        <strain evidence="2 3">NPDC019275</strain>
    </source>
</reference>
<dbReference type="SMART" id="SM00347">
    <property type="entry name" value="HTH_MARR"/>
    <property type="match status" value="1"/>
</dbReference>
<comment type="caution">
    <text evidence="2">The sequence shown here is derived from an EMBL/GenBank/DDBJ whole genome shotgun (WGS) entry which is preliminary data.</text>
</comment>
<proteinExistence type="predicted"/>
<dbReference type="EMBL" id="JBIRYO010000020">
    <property type="protein sequence ID" value="MFI2476938.1"/>
    <property type="molecule type" value="Genomic_DNA"/>
</dbReference>
<dbReference type="PANTHER" id="PTHR33164">
    <property type="entry name" value="TRANSCRIPTIONAL REGULATOR, MARR FAMILY"/>
    <property type="match status" value="1"/>
</dbReference>
<name>A0ABW7X7G7_9NOCA</name>
<gene>
    <name evidence="2" type="ORF">ACH49W_26445</name>
</gene>
<sequence>MIAAEPGRSQRTLAAELGVVPSRVVALIDPLDRKGLIERRRSETDRRNHELHLTAEGGKLLGRLAHIALAHEHDMFTGLTDDEYEQLATVLDKLVKAKEMTPGVHPGYRMPR</sequence>
<protein>
    <submittedName>
        <fullName evidence="2">MarR family winged helix-turn-helix transcriptional regulator</fullName>
    </submittedName>
</protein>